<keyword evidence="5 16" id="KW-0547">Nucleotide-binding</keyword>
<dbReference type="PANTHER" id="PTHR24418">
    <property type="entry name" value="TYROSINE-PROTEIN KINASE"/>
    <property type="match status" value="1"/>
</dbReference>
<keyword evidence="7 17" id="KW-0418">Kinase</keyword>
<evidence type="ECO:0000256" key="1">
    <source>
        <dbReference type="ARBA" id="ARBA00001947"/>
    </source>
</evidence>
<evidence type="ECO:0000256" key="17">
    <source>
        <dbReference type="RuleBase" id="RU362096"/>
    </source>
</evidence>
<evidence type="ECO:0000259" key="21">
    <source>
        <dbReference type="PROSITE" id="PS50003"/>
    </source>
</evidence>
<dbReference type="EC" id="2.7.10.2" evidence="17"/>
<dbReference type="PROSITE" id="PS50011">
    <property type="entry name" value="PROTEIN_KINASE_DOM"/>
    <property type="match status" value="1"/>
</dbReference>
<keyword evidence="9 16" id="KW-0067">ATP-binding</keyword>
<dbReference type="PROSITE" id="PS00109">
    <property type="entry name" value="PROTEIN_KINASE_TYR"/>
    <property type="match status" value="1"/>
</dbReference>
<keyword evidence="4" id="KW-0479">Metal-binding</keyword>
<keyword evidence="3 17" id="KW-0808">Transferase</keyword>
<dbReference type="Pfam" id="PF00169">
    <property type="entry name" value="PH"/>
    <property type="match status" value="1"/>
</dbReference>
<dbReference type="InterPro" id="IPR036860">
    <property type="entry name" value="SH2_dom_sf"/>
</dbReference>
<dbReference type="Pfam" id="PF00017">
    <property type="entry name" value="SH2"/>
    <property type="match status" value="1"/>
</dbReference>
<evidence type="ECO:0000256" key="5">
    <source>
        <dbReference type="ARBA" id="ARBA00022741"/>
    </source>
</evidence>
<comment type="similarity">
    <text evidence="17">Belongs to the protein kinase superfamily. Tyr protein kinase family.</text>
</comment>
<dbReference type="Gene3D" id="2.30.30.40">
    <property type="entry name" value="SH3 Domains"/>
    <property type="match status" value="1"/>
</dbReference>
<dbReference type="Gene3D" id="1.10.510.10">
    <property type="entry name" value="Transferase(Phosphotransferase) domain 1"/>
    <property type="match status" value="1"/>
</dbReference>
<dbReference type="SUPFAM" id="SSF56112">
    <property type="entry name" value="Protein kinase-like (PK-like)"/>
    <property type="match status" value="1"/>
</dbReference>
<dbReference type="SUPFAM" id="SSF55550">
    <property type="entry name" value="SH2 domain"/>
    <property type="match status" value="1"/>
</dbReference>
<dbReference type="SUPFAM" id="SSF50044">
    <property type="entry name" value="SH3-domain"/>
    <property type="match status" value="1"/>
</dbReference>
<dbReference type="GeneID" id="100375520"/>
<dbReference type="InterPro" id="IPR020635">
    <property type="entry name" value="Tyr_kinase_cat_dom"/>
</dbReference>
<evidence type="ECO:0000256" key="3">
    <source>
        <dbReference type="ARBA" id="ARBA00022679"/>
    </source>
</evidence>
<feature type="domain" description="Protein kinase" evidence="22">
    <location>
        <begin position="387"/>
        <end position="642"/>
    </location>
</feature>
<dbReference type="PROSITE" id="PS50001">
    <property type="entry name" value="SH2"/>
    <property type="match status" value="1"/>
</dbReference>
<evidence type="ECO:0000259" key="20">
    <source>
        <dbReference type="PROSITE" id="PS50002"/>
    </source>
</evidence>
<evidence type="ECO:0000256" key="18">
    <source>
        <dbReference type="SAM" id="MobiDB-lite"/>
    </source>
</evidence>
<keyword evidence="11 17" id="KW-0829">Tyrosine-protein kinase</keyword>
<keyword evidence="10 13" id="KW-0727">SH2 domain</keyword>
<dbReference type="Pfam" id="PF07714">
    <property type="entry name" value="PK_Tyr_Ser-Thr"/>
    <property type="match status" value="1"/>
</dbReference>
<dbReference type="SMART" id="SM00233">
    <property type="entry name" value="PH"/>
    <property type="match status" value="1"/>
</dbReference>
<evidence type="ECO:0000256" key="6">
    <source>
        <dbReference type="ARBA" id="ARBA00022771"/>
    </source>
</evidence>
<evidence type="ECO:0000256" key="14">
    <source>
        <dbReference type="PROSITE-ProRule" id="PRU00192"/>
    </source>
</evidence>
<evidence type="ECO:0000256" key="9">
    <source>
        <dbReference type="ARBA" id="ARBA00022840"/>
    </source>
</evidence>
<feature type="domain" description="PH" evidence="21">
    <location>
        <begin position="6"/>
        <end position="114"/>
    </location>
</feature>
<dbReference type="PROSITE" id="PS50002">
    <property type="entry name" value="SH3"/>
    <property type="match status" value="1"/>
</dbReference>
<dbReference type="InterPro" id="IPR001849">
    <property type="entry name" value="PH_domain"/>
</dbReference>
<dbReference type="InterPro" id="IPR050198">
    <property type="entry name" value="Non-receptor_tyrosine_kinases"/>
</dbReference>
<dbReference type="CDD" id="cd11768">
    <property type="entry name" value="SH3_Tec_like"/>
    <property type="match status" value="1"/>
</dbReference>
<evidence type="ECO:0000259" key="19">
    <source>
        <dbReference type="PROSITE" id="PS50001"/>
    </source>
</evidence>
<dbReference type="Pfam" id="PF00018">
    <property type="entry name" value="SH3_1"/>
    <property type="match status" value="1"/>
</dbReference>
<dbReference type="CDD" id="cd01238">
    <property type="entry name" value="PH_Btk"/>
    <property type="match status" value="1"/>
</dbReference>
<dbReference type="InterPro" id="IPR001562">
    <property type="entry name" value="Znf_Btk_motif"/>
</dbReference>
<dbReference type="Pfam" id="PF00779">
    <property type="entry name" value="BTK"/>
    <property type="match status" value="1"/>
</dbReference>
<dbReference type="PRINTS" id="PR00452">
    <property type="entry name" value="SH3DOMAIN"/>
</dbReference>
<feature type="compositionally biased region" description="Pro residues" evidence="18">
    <location>
        <begin position="180"/>
        <end position="190"/>
    </location>
</feature>
<dbReference type="SMART" id="SM00219">
    <property type="entry name" value="TyrKc"/>
    <property type="match status" value="1"/>
</dbReference>
<evidence type="ECO:0000256" key="4">
    <source>
        <dbReference type="ARBA" id="ARBA00022723"/>
    </source>
</evidence>
<dbReference type="InterPro" id="IPR008266">
    <property type="entry name" value="Tyr_kinase_AS"/>
</dbReference>
<evidence type="ECO:0000256" key="10">
    <source>
        <dbReference type="ARBA" id="ARBA00022999"/>
    </source>
</evidence>
<keyword evidence="8" id="KW-0862">Zinc</keyword>
<dbReference type="Gene3D" id="2.30.29.30">
    <property type="entry name" value="Pleckstrin-homology domain (PH domain)/Phosphotyrosine-binding domain (PTB)"/>
    <property type="match status" value="1"/>
</dbReference>
<dbReference type="PRINTS" id="PR00109">
    <property type="entry name" value="TYRKINASE"/>
</dbReference>
<evidence type="ECO:0000313" key="23">
    <source>
        <dbReference type="Proteomes" id="UP000694865"/>
    </source>
</evidence>
<comment type="cofactor">
    <cofactor evidence="1">
        <name>Zn(2+)</name>
        <dbReference type="ChEBI" id="CHEBI:29105"/>
    </cofactor>
</comment>
<dbReference type="RefSeq" id="XP_002734040.1">
    <property type="nucleotide sequence ID" value="XM_002733994.2"/>
</dbReference>
<evidence type="ECO:0000256" key="8">
    <source>
        <dbReference type="ARBA" id="ARBA00022833"/>
    </source>
</evidence>
<dbReference type="SUPFAM" id="SSF50729">
    <property type="entry name" value="PH domain-like"/>
    <property type="match status" value="1"/>
</dbReference>
<dbReference type="PROSITE" id="PS51113">
    <property type="entry name" value="ZF_BTK"/>
    <property type="match status" value="1"/>
</dbReference>
<dbReference type="InterPro" id="IPR036028">
    <property type="entry name" value="SH3-like_dom_sf"/>
</dbReference>
<comment type="catalytic activity">
    <reaction evidence="12 17">
        <text>L-tyrosyl-[protein] + ATP = O-phospho-L-tyrosyl-[protein] + ADP + H(+)</text>
        <dbReference type="Rhea" id="RHEA:10596"/>
        <dbReference type="Rhea" id="RHEA-COMP:10136"/>
        <dbReference type="Rhea" id="RHEA-COMP:20101"/>
        <dbReference type="ChEBI" id="CHEBI:15378"/>
        <dbReference type="ChEBI" id="CHEBI:30616"/>
        <dbReference type="ChEBI" id="CHEBI:46858"/>
        <dbReference type="ChEBI" id="CHEBI:61978"/>
        <dbReference type="ChEBI" id="CHEBI:456216"/>
        <dbReference type="EC" id="2.7.10.2"/>
    </reaction>
</comment>
<feature type="domain" description="SH3" evidence="20">
    <location>
        <begin position="195"/>
        <end position="255"/>
    </location>
</feature>
<keyword evidence="2 14" id="KW-0728">SH3 domain</keyword>
<evidence type="ECO:0000313" key="24">
    <source>
        <dbReference type="RefSeq" id="XP_002734040.1"/>
    </source>
</evidence>
<dbReference type="PRINTS" id="PR00401">
    <property type="entry name" value="SH2DOMAIN"/>
</dbReference>
<dbReference type="InterPro" id="IPR001245">
    <property type="entry name" value="Ser-Thr/Tyr_kinase_cat_dom"/>
</dbReference>
<dbReference type="SMART" id="SM00107">
    <property type="entry name" value="BTK"/>
    <property type="match status" value="1"/>
</dbReference>
<dbReference type="InterPro" id="IPR001452">
    <property type="entry name" value="SH3_domain"/>
</dbReference>
<evidence type="ECO:0000256" key="15">
    <source>
        <dbReference type="PROSITE-ProRule" id="PRU00432"/>
    </source>
</evidence>
<protein>
    <recommendedName>
        <fullName evidence="17">Tyrosine-protein kinase</fullName>
        <ecNumber evidence="17">2.7.10.2</ecNumber>
    </recommendedName>
</protein>
<organism evidence="23 24">
    <name type="scientific">Saccoglossus kowalevskii</name>
    <name type="common">Acorn worm</name>
    <dbReference type="NCBI Taxonomy" id="10224"/>
    <lineage>
        <taxon>Eukaryota</taxon>
        <taxon>Metazoa</taxon>
        <taxon>Hemichordata</taxon>
        <taxon>Enteropneusta</taxon>
        <taxon>Harrimaniidae</taxon>
        <taxon>Saccoglossus</taxon>
    </lineage>
</organism>
<evidence type="ECO:0000256" key="2">
    <source>
        <dbReference type="ARBA" id="ARBA00022443"/>
    </source>
</evidence>
<dbReference type="PROSITE" id="PS00107">
    <property type="entry name" value="PROTEIN_KINASE_ATP"/>
    <property type="match status" value="1"/>
</dbReference>
<dbReference type="SMART" id="SM00326">
    <property type="entry name" value="SH3"/>
    <property type="match status" value="1"/>
</dbReference>
<dbReference type="InterPro" id="IPR011993">
    <property type="entry name" value="PH-like_dom_sf"/>
</dbReference>
<evidence type="ECO:0000256" key="12">
    <source>
        <dbReference type="ARBA" id="ARBA00051245"/>
    </source>
</evidence>
<keyword evidence="23" id="KW-1185">Reference proteome</keyword>
<keyword evidence="6 15" id="KW-0863">Zinc-finger</keyword>
<evidence type="ECO:0000256" key="7">
    <source>
        <dbReference type="ARBA" id="ARBA00022777"/>
    </source>
</evidence>
<proteinExistence type="inferred from homology"/>
<reference evidence="24" key="1">
    <citation type="submission" date="2025-08" db="UniProtKB">
        <authorList>
            <consortium name="RefSeq"/>
        </authorList>
    </citation>
    <scope>IDENTIFICATION</scope>
    <source>
        <tissue evidence="24">Testes</tissue>
    </source>
</reference>
<dbReference type="InterPro" id="IPR000980">
    <property type="entry name" value="SH2"/>
</dbReference>
<name>A0ABM0GNS8_SACKO</name>
<dbReference type="InterPro" id="IPR017441">
    <property type="entry name" value="Protein_kinase_ATP_BS"/>
</dbReference>
<evidence type="ECO:0000259" key="22">
    <source>
        <dbReference type="PROSITE" id="PS50011"/>
    </source>
</evidence>
<evidence type="ECO:0000256" key="13">
    <source>
        <dbReference type="PROSITE-ProRule" id="PRU00191"/>
    </source>
</evidence>
<gene>
    <name evidence="24" type="primary">LOC100375520</name>
</gene>
<evidence type="ECO:0000256" key="11">
    <source>
        <dbReference type="ARBA" id="ARBA00023137"/>
    </source>
</evidence>
<evidence type="ECO:0000256" key="16">
    <source>
        <dbReference type="PROSITE-ProRule" id="PRU10141"/>
    </source>
</evidence>
<accession>A0ABM0GNS8</accession>
<dbReference type="Proteomes" id="UP000694865">
    <property type="component" value="Unplaced"/>
</dbReference>
<dbReference type="SMART" id="SM00252">
    <property type="entry name" value="SH2"/>
    <property type="match status" value="1"/>
</dbReference>
<sequence length="651" mass="74927">MAEPADIIKRSCMVKRSINKRRMGPVNYKARVFILTNRYLSYHDGDSIERPGKEKGKICIHEITVIEEVDESAFAEKNRGYPFQVCWNDYVLYVFTHQKSERDDWVSILQNMCRDNRCLLNKYHNGMFSSSTWSCCGQTARLAPGCQEAFKSRIRGGRRNRDSSPLPSTPENVRFSRQPVLPPPAPPPRPPEIEKDLRVVVALYPYTPTQQGDLALVKGDEYTVLDDSREHWWKAKNSRGEVGHIPSNFVQEQKDYTNMLTKFDWYSSEVSRSQAEEDLKAEDKEGCFIVRNSSTAGMYTLSVYSKDGVIGMSDGFVRHYHIKKNDQGYFYMSDKHSFPTIPELIDYHQHNSGGLATRLRKPPKSYNTAPATVGLGHDIWEIDPAEITLMKELGGGQFGIVRLGKLNNGTYVAVKMMRENAMSEDDFIDEARVMQQLKHEHLVQLYGVCSKSRPLYIITEYMNKGCLLNYLRYRQYLLDKPLQLLDMCKQVCSAMVYLESKSFIHRDLAARNCLVGDRTTVKVCDFGLTRFVIDDDYTSSGGSKFPIKWAPPEVLHYTKFSSKSDIWAFGILMWEVFTAGKMPYPNMSNVEVVNQVSSRGYRLERPSNCPESVYTIMMSCWEEEPDRRPAFRVVIRQIQKLAADDYQEWNI</sequence>
<dbReference type="PROSITE" id="PS50003">
    <property type="entry name" value="PH_DOMAIN"/>
    <property type="match status" value="1"/>
</dbReference>
<dbReference type="Gene3D" id="3.30.505.10">
    <property type="entry name" value="SH2 domain"/>
    <property type="match status" value="1"/>
</dbReference>
<dbReference type="InterPro" id="IPR000719">
    <property type="entry name" value="Prot_kinase_dom"/>
</dbReference>
<feature type="domain" description="SH2" evidence="19">
    <location>
        <begin position="265"/>
        <end position="363"/>
    </location>
</feature>
<feature type="region of interest" description="Disordered" evidence="18">
    <location>
        <begin position="153"/>
        <end position="192"/>
    </location>
</feature>
<dbReference type="InterPro" id="IPR011009">
    <property type="entry name" value="Kinase-like_dom_sf"/>
</dbReference>
<feature type="binding site" evidence="16">
    <location>
        <position position="415"/>
    </location>
    <ligand>
        <name>ATP</name>
        <dbReference type="ChEBI" id="CHEBI:30616"/>
    </ligand>
</feature>